<evidence type="ECO:0000313" key="3">
    <source>
        <dbReference type="Proteomes" id="UP001171111"/>
    </source>
</evidence>
<gene>
    <name evidence="2" type="ORF">Q2362_08165</name>
</gene>
<dbReference type="CDD" id="cd02947">
    <property type="entry name" value="TRX_family"/>
    <property type="match status" value="1"/>
</dbReference>
<organism evidence="2 3">
    <name type="scientific">Campylobacter magnus</name>
    <dbReference type="NCBI Taxonomy" id="3026462"/>
    <lineage>
        <taxon>Bacteria</taxon>
        <taxon>Pseudomonadati</taxon>
        <taxon>Campylobacterota</taxon>
        <taxon>Epsilonproteobacteria</taxon>
        <taxon>Campylobacterales</taxon>
        <taxon>Campylobacteraceae</taxon>
        <taxon>Campylobacter</taxon>
    </lineage>
</organism>
<proteinExistence type="predicted"/>
<dbReference type="Proteomes" id="UP001171111">
    <property type="component" value="Unassembled WGS sequence"/>
</dbReference>
<dbReference type="Pfam" id="PF00085">
    <property type="entry name" value="Thioredoxin"/>
    <property type="match status" value="1"/>
</dbReference>
<dbReference type="PANTHER" id="PTHR45663:SF11">
    <property type="entry name" value="GEO12009P1"/>
    <property type="match status" value="1"/>
</dbReference>
<evidence type="ECO:0000313" key="2">
    <source>
        <dbReference type="EMBL" id="MDO2410058.1"/>
    </source>
</evidence>
<dbReference type="PANTHER" id="PTHR45663">
    <property type="entry name" value="GEO12009P1"/>
    <property type="match status" value="1"/>
</dbReference>
<accession>A0ABT8T8Z8</accession>
<comment type="caution">
    <text evidence="2">The sequence shown here is derived from an EMBL/GenBank/DDBJ whole genome shotgun (WGS) entry which is preliminary data.</text>
</comment>
<sequence>MTYLDKNSYKSATSKGFCVVILGAPWCKDCIALKPILERVMPAYADRINFFGVNFDEAEELKESLNVRKIPTIIFYKEGKEVCTRLVEPNSQDTLEKAFNELLKV</sequence>
<evidence type="ECO:0000259" key="1">
    <source>
        <dbReference type="PROSITE" id="PS51352"/>
    </source>
</evidence>
<dbReference type="RefSeq" id="WP_302244840.1">
    <property type="nucleotide sequence ID" value="NZ_JAULJQ010000011.1"/>
</dbReference>
<dbReference type="PROSITE" id="PS51352">
    <property type="entry name" value="THIOREDOXIN_2"/>
    <property type="match status" value="1"/>
</dbReference>
<protein>
    <submittedName>
        <fullName evidence="2">Thioredoxin family protein</fullName>
    </submittedName>
</protein>
<feature type="domain" description="Thioredoxin" evidence="1">
    <location>
        <begin position="1"/>
        <end position="104"/>
    </location>
</feature>
<keyword evidence="3" id="KW-1185">Reference proteome</keyword>
<dbReference type="SUPFAM" id="SSF52833">
    <property type="entry name" value="Thioredoxin-like"/>
    <property type="match status" value="1"/>
</dbReference>
<reference evidence="2 3" key="1">
    <citation type="submission" date="2023-06" db="EMBL/GenBank/DDBJ databases">
        <title>Campylobacter magnum sp. nov., isolated from cecal contents of domestic pigs (Sus scrofa domesticus).</title>
        <authorList>
            <person name="Papic B."/>
            <person name="Gruntar I."/>
        </authorList>
    </citation>
    <scope>NUCLEOTIDE SEQUENCE [LARGE SCALE GENOMIC DNA]</scope>
    <source>
        <strain evidence="3">34484-21</strain>
    </source>
</reference>
<name>A0ABT8T8Z8_9BACT</name>
<dbReference type="Gene3D" id="3.40.30.10">
    <property type="entry name" value="Glutaredoxin"/>
    <property type="match status" value="1"/>
</dbReference>
<dbReference type="EMBL" id="JAULJQ010000011">
    <property type="protein sequence ID" value="MDO2410058.1"/>
    <property type="molecule type" value="Genomic_DNA"/>
</dbReference>
<dbReference type="InterPro" id="IPR013766">
    <property type="entry name" value="Thioredoxin_domain"/>
</dbReference>
<dbReference type="InterPro" id="IPR036249">
    <property type="entry name" value="Thioredoxin-like_sf"/>
</dbReference>